<feature type="domain" description="UPAR/Ly6" evidence="11">
    <location>
        <begin position="20"/>
        <end position="104"/>
    </location>
</feature>
<evidence type="ECO:0000256" key="6">
    <source>
        <dbReference type="ARBA" id="ARBA00023157"/>
    </source>
</evidence>
<dbReference type="InterPro" id="IPR016054">
    <property type="entry name" value="LY6_UPA_recep-like"/>
</dbReference>
<comment type="similarity">
    <text evidence="9">Belongs to the SPACA4/bouncer family.</text>
</comment>
<dbReference type="PANTHER" id="PTHR47613:SF1">
    <property type="entry name" value="SPERM ACROSOME MEMBRANE-ASSOCIATED PROTEIN 4"/>
    <property type="match status" value="1"/>
</dbReference>
<name>A0A437CWS7_ORYJA</name>
<keyword evidence="4 10" id="KW-0732">Signal</keyword>
<organism evidence="12 13">
    <name type="scientific">Oryzias javanicus</name>
    <name type="common">Javanese ricefish</name>
    <name type="synonym">Aplocheilus javanicus</name>
    <dbReference type="NCBI Taxonomy" id="123683"/>
    <lineage>
        <taxon>Eukaryota</taxon>
        <taxon>Metazoa</taxon>
        <taxon>Chordata</taxon>
        <taxon>Craniata</taxon>
        <taxon>Vertebrata</taxon>
        <taxon>Euteleostomi</taxon>
        <taxon>Actinopterygii</taxon>
        <taxon>Neopterygii</taxon>
        <taxon>Teleostei</taxon>
        <taxon>Neoteleostei</taxon>
        <taxon>Acanthomorphata</taxon>
        <taxon>Ovalentaria</taxon>
        <taxon>Atherinomorphae</taxon>
        <taxon>Beloniformes</taxon>
        <taxon>Adrianichthyidae</taxon>
        <taxon>Oryziinae</taxon>
        <taxon>Oryzias</taxon>
    </lineage>
</organism>
<evidence type="ECO:0000256" key="10">
    <source>
        <dbReference type="SAM" id="SignalP"/>
    </source>
</evidence>
<dbReference type="PANTHER" id="PTHR47613">
    <property type="entry name" value="SPERM ACROSOME MEMBRANE-ASSOCIATED PROTEIN 4"/>
    <property type="match status" value="1"/>
</dbReference>
<dbReference type="Pfam" id="PF00021">
    <property type="entry name" value="UPAR_LY6"/>
    <property type="match status" value="1"/>
</dbReference>
<keyword evidence="6" id="KW-1015">Disulfide bond</keyword>
<reference evidence="12 13" key="1">
    <citation type="submission" date="2018-11" db="EMBL/GenBank/DDBJ databases">
        <authorList>
            <person name="Lopez-Roques C."/>
            <person name="Donnadieu C."/>
            <person name="Bouchez O."/>
            <person name="Klopp C."/>
            <person name="Cabau C."/>
            <person name="Zahm M."/>
        </authorList>
    </citation>
    <scope>NUCLEOTIDE SEQUENCE [LARGE SCALE GENOMIC DNA]</scope>
    <source>
        <strain evidence="12">RS831</strain>
        <tissue evidence="12">Whole body</tissue>
    </source>
</reference>
<keyword evidence="7" id="KW-0325">Glycoprotein</keyword>
<dbReference type="AlphaFoldDB" id="A0A437CWS7"/>
<comment type="subcellular location">
    <subcellularLocation>
        <location evidence="1">Cell membrane</location>
        <topology evidence="1">Lipid-anchor</topology>
        <topology evidence="1">GPI-anchor</topology>
    </subcellularLocation>
</comment>
<evidence type="ECO:0000256" key="2">
    <source>
        <dbReference type="ARBA" id="ARBA00022475"/>
    </source>
</evidence>
<evidence type="ECO:0000256" key="4">
    <source>
        <dbReference type="ARBA" id="ARBA00022729"/>
    </source>
</evidence>
<keyword evidence="8" id="KW-0449">Lipoprotein</keyword>
<dbReference type="Proteomes" id="UP000283210">
    <property type="component" value="Chromosome 11"/>
</dbReference>
<feature type="chain" id="PRO_5019041025" description="UPAR/Ly6 domain-containing protein" evidence="10">
    <location>
        <begin position="21"/>
        <end position="134"/>
    </location>
</feature>
<evidence type="ECO:0000256" key="5">
    <source>
        <dbReference type="ARBA" id="ARBA00023136"/>
    </source>
</evidence>
<protein>
    <recommendedName>
        <fullName evidence="11">UPAR/Ly6 domain-containing protein</fullName>
    </recommendedName>
</protein>
<feature type="signal peptide" evidence="10">
    <location>
        <begin position="1"/>
        <end position="20"/>
    </location>
</feature>
<reference evidence="12 13" key="2">
    <citation type="submission" date="2019-01" db="EMBL/GenBank/DDBJ databases">
        <title>A chromosome length genome reference of the Java medaka (oryzias javanicus).</title>
        <authorList>
            <person name="Herpin A."/>
            <person name="Takehana Y."/>
            <person name="Naruse K."/>
            <person name="Ansai S."/>
            <person name="Kawaguchi M."/>
        </authorList>
    </citation>
    <scope>NUCLEOTIDE SEQUENCE [LARGE SCALE GENOMIC DNA]</scope>
    <source>
        <strain evidence="12">RS831</strain>
        <tissue evidence="12">Whole body</tissue>
    </source>
</reference>
<evidence type="ECO:0000313" key="13">
    <source>
        <dbReference type="Proteomes" id="UP000283210"/>
    </source>
</evidence>
<evidence type="ECO:0000313" key="12">
    <source>
        <dbReference type="EMBL" id="RVE67102.1"/>
    </source>
</evidence>
<evidence type="ECO:0000256" key="8">
    <source>
        <dbReference type="ARBA" id="ARBA00023288"/>
    </source>
</evidence>
<evidence type="ECO:0000256" key="3">
    <source>
        <dbReference type="ARBA" id="ARBA00022622"/>
    </source>
</evidence>
<dbReference type="InterPro" id="IPR045860">
    <property type="entry name" value="Snake_toxin-like_sf"/>
</dbReference>
<proteinExistence type="inferred from homology"/>
<dbReference type="GO" id="GO:0005886">
    <property type="term" value="C:plasma membrane"/>
    <property type="evidence" value="ECO:0007669"/>
    <property type="project" value="UniProtKB-SubCell"/>
</dbReference>
<dbReference type="EMBL" id="CM012447">
    <property type="protein sequence ID" value="RVE67102.1"/>
    <property type="molecule type" value="Genomic_DNA"/>
</dbReference>
<evidence type="ECO:0000259" key="11">
    <source>
        <dbReference type="Pfam" id="PF00021"/>
    </source>
</evidence>
<evidence type="ECO:0000256" key="1">
    <source>
        <dbReference type="ARBA" id="ARBA00004609"/>
    </source>
</evidence>
<dbReference type="OrthoDB" id="8953894at2759"/>
<keyword evidence="3" id="KW-0336">GPI-anchor</keyword>
<keyword evidence="2" id="KW-1003">Cell membrane</keyword>
<evidence type="ECO:0000256" key="7">
    <source>
        <dbReference type="ARBA" id="ARBA00023180"/>
    </source>
</evidence>
<dbReference type="Gene3D" id="2.10.60.10">
    <property type="entry name" value="CD59"/>
    <property type="match status" value="1"/>
</dbReference>
<keyword evidence="13" id="KW-1185">Reference proteome</keyword>
<keyword evidence="5" id="KW-0472">Membrane</keyword>
<dbReference type="GO" id="GO:0098552">
    <property type="term" value="C:side of membrane"/>
    <property type="evidence" value="ECO:0007669"/>
    <property type="project" value="UniProtKB-KW"/>
</dbReference>
<dbReference type="GO" id="GO:0035036">
    <property type="term" value="P:sperm-egg recognition"/>
    <property type="evidence" value="ECO:0007669"/>
    <property type="project" value="TreeGrafter"/>
</dbReference>
<gene>
    <name evidence="12" type="ORF">OJAV_G00114710</name>
</gene>
<accession>A0A437CWS7</accession>
<sequence>MGKFLFVVAAVLASFIAAESLVCNKCSFSVFGVCLNSAEVTCSTNTSVCYTGKAIFPSLTSFSGFNNQGCQDSTTGCNATTQSTLLGVTYNTTISCCSSDKCNPATITSGAPSTKVAFTAAATVALLASVFSMH</sequence>
<dbReference type="SUPFAM" id="SSF57302">
    <property type="entry name" value="Snake toxin-like"/>
    <property type="match status" value="1"/>
</dbReference>
<dbReference type="InterPro" id="IPR046354">
    <property type="entry name" value="SPACA4/Bouncer"/>
</dbReference>
<evidence type="ECO:0000256" key="9">
    <source>
        <dbReference type="ARBA" id="ARBA00029446"/>
    </source>
</evidence>